<accession>A0AAV4X0M6</accession>
<evidence type="ECO:0000313" key="1">
    <source>
        <dbReference type="EMBL" id="GIY87646.1"/>
    </source>
</evidence>
<name>A0AAV4X0M6_CAEEX</name>
<keyword evidence="2" id="KW-1185">Reference proteome</keyword>
<dbReference type="Proteomes" id="UP001054945">
    <property type="component" value="Unassembled WGS sequence"/>
</dbReference>
<gene>
    <name evidence="1" type="ORF">CEXT_291901</name>
</gene>
<comment type="caution">
    <text evidence="1">The sequence shown here is derived from an EMBL/GenBank/DDBJ whole genome shotgun (WGS) entry which is preliminary data.</text>
</comment>
<dbReference type="EMBL" id="BPLR01016959">
    <property type="protein sequence ID" value="GIY87646.1"/>
    <property type="molecule type" value="Genomic_DNA"/>
</dbReference>
<reference evidence="1 2" key="1">
    <citation type="submission" date="2021-06" db="EMBL/GenBank/DDBJ databases">
        <title>Caerostris extrusa draft genome.</title>
        <authorList>
            <person name="Kono N."/>
            <person name="Arakawa K."/>
        </authorList>
    </citation>
    <scope>NUCLEOTIDE SEQUENCE [LARGE SCALE GENOMIC DNA]</scope>
</reference>
<protein>
    <submittedName>
        <fullName evidence="1">Uncharacterized protein</fullName>
    </submittedName>
</protein>
<dbReference type="AlphaFoldDB" id="A0AAV4X0M6"/>
<proteinExistence type="predicted"/>
<evidence type="ECO:0000313" key="2">
    <source>
        <dbReference type="Proteomes" id="UP001054945"/>
    </source>
</evidence>
<sequence>MFVLFTSAIRVKHPSQQKSPTSTPCFEQSTCSQTPWFRNESTEPFVGKHRERAKERIEKKAASAMFRNISIYLRCLSSGVLIDRPSPAPPFTATAQGFHLQRAGIEGRLVPGGRMFAKSAKNFN</sequence>
<organism evidence="1 2">
    <name type="scientific">Caerostris extrusa</name>
    <name type="common">Bark spider</name>
    <name type="synonym">Caerostris bankana</name>
    <dbReference type="NCBI Taxonomy" id="172846"/>
    <lineage>
        <taxon>Eukaryota</taxon>
        <taxon>Metazoa</taxon>
        <taxon>Ecdysozoa</taxon>
        <taxon>Arthropoda</taxon>
        <taxon>Chelicerata</taxon>
        <taxon>Arachnida</taxon>
        <taxon>Araneae</taxon>
        <taxon>Araneomorphae</taxon>
        <taxon>Entelegynae</taxon>
        <taxon>Araneoidea</taxon>
        <taxon>Araneidae</taxon>
        <taxon>Caerostris</taxon>
    </lineage>
</organism>